<dbReference type="Proteomes" id="UP000799537">
    <property type="component" value="Unassembled WGS sequence"/>
</dbReference>
<accession>A0A6A6BZC7</accession>
<keyword evidence="1" id="KW-0732">Signal</keyword>
<feature type="chain" id="PRO_5025551356" evidence="1">
    <location>
        <begin position="20"/>
        <end position="141"/>
    </location>
</feature>
<proteinExistence type="predicted"/>
<gene>
    <name evidence="2" type="ORF">M409DRAFT_30594</name>
</gene>
<keyword evidence="3" id="KW-1185">Reference proteome</keyword>
<dbReference type="AlphaFoldDB" id="A0A6A6BZC7"/>
<protein>
    <submittedName>
        <fullName evidence="2">Uncharacterized protein</fullName>
    </submittedName>
</protein>
<sequence length="141" mass="14835">MLRRVALIAASGLINLCLGDFHVLTASIGTGSGGSDQQLACPSNYWNCNCMFHNDRTGYVDSGNADASTGSTFFQISAGLCGLGEMNFYRNGDAWDYYLAGGDGSKIGSCYSNSASKTCYIPVLGLGSGEDLLVCYGYPCN</sequence>
<dbReference type="OrthoDB" id="2742985at2759"/>
<dbReference type="EMBL" id="ML993646">
    <property type="protein sequence ID" value="KAF2158889.1"/>
    <property type="molecule type" value="Genomic_DNA"/>
</dbReference>
<evidence type="ECO:0000256" key="1">
    <source>
        <dbReference type="SAM" id="SignalP"/>
    </source>
</evidence>
<reference evidence="2" key="1">
    <citation type="journal article" date="2020" name="Stud. Mycol.">
        <title>101 Dothideomycetes genomes: a test case for predicting lifestyles and emergence of pathogens.</title>
        <authorList>
            <person name="Haridas S."/>
            <person name="Albert R."/>
            <person name="Binder M."/>
            <person name="Bloem J."/>
            <person name="Labutti K."/>
            <person name="Salamov A."/>
            <person name="Andreopoulos B."/>
            <person name="Baker S."/>
            <person name="Barry K."/>
            <person name="Bills G."/>
            <person name="Bluhm B."/>
            <person name="Cannon C."/>
            <person name="Castanera R."/>
            <person name="Culley D."/>
            <person name="Daum C."/>
            <person name="Ezra D."/>
            <person name="Gonzalez J."/>
            <person name="Henrissat B."/>
            <person name="Kuo A."/>
            <person name="Liang C."/>
            <person name="Lipzen A."/>
            <person name="Lutzoni F."/>
            <person name="Magnuson J."/>
            <person name="Mondo S."/>
            <person name="Nolan M."/>
            <person name="Ohm R."/>
            <person name="Pangilinan J."/>
            <person name="Park H.-J."/>
            <person name="Ramirez L."/>
            <person name="Alfaro M."/>
            <person name="Sun H."/>
            <person name="Tritt A."/>
            <person name="Yoshinaga Y."/>
            <person name="Zwiers L.-H."/>
            <person name="Turgeon B."/>
            <person name="Goodwin S."/>
            <person name="Spatafora J."/>
            <person name="Crous P."/>
            <person name="Grigoriev I."/>
        </authorList>
    </citation>
    <scope>NUCLEOTIDE SEQUENCE</scope>
    <source>
        <strain evidence="2">ATCC 36951</strain>
    </source>
</reference>
<evidence type="ECO:0000313" key="2">
    <source>
        <dbReference type="EMBL" id="KAF2158889.1"/>
    </source>
</evidence>
<dbReference type="GeneID" id="54563278"/>
<evidence type="ECO:0000313" key="3">
    <source>
        <dbReference type="Proteomes" id="UP000799537"/>
    </source>
</evidence>
<feature type="signal peptide" evidence="1">
    <location>
        <begin position="1"/>
        <end position="19"/>
    </location>
</feature>
<name>A0A6A6BZC7_ZASCE</name>
<organism evidence="2 3">
    <name type="scientific">Zasmidium cellare ATCC 36951</name>
    <dbReference type="NCBI Taxonomy" id="1080233"/>
    <lineage>
        <taxon>Eukaryota</taxon>
        <taxon>Fungi</taxon>
        <taxon>Dikarya</taxon>
        <taxon>Ascomycota</taxon>
        <taxon>Pezizomycotina</taxon>
        <taxon>Dothideomycetes</taxon>
        <taxon>Dothideomycetidae</taxon>
        <taxon>Mycosphaerellales</taxon>
        <taxon>Mycosphaerellaceae</taxon>
        <taxon>Zasmidium</taxon>
    </lineage>
</organism>
<dbReference type="RefSeq" id="XP_033659778.1">
    <property type="nucleotide sequence ID" value="XM_033810006.1"/>
</dbReference>